<dbReference type="PANTHER" id="PTHR33734:SF22">
    <property type="entry name" value="MEMBRANE-BOUND LYTIC MUREIN TRANSGLYCOSYLASE D"/>
    <property type="match status" value="1"/>
</dbReference>
<feature type="domain" description="LysM" evidence="2">
    <location>
        <begin position="168"/>
        <end position="212"/>
    </location>
</feature>
<dbReference type="PROSITE" id="PS51782">
    <property type="entry name" value="LYSM"/>
    <property type="match status" value="2"/>
</dbReference>
<feature type="domain" description="LysM" evidence="2">
    <location>
        <begin position="96"/>
        <end position="140"/>
    </location>
</feature>
<feature type="compositionally biased region" description="Basic and acidic residues" evidence="1">
    <location>
        <begin position="1"/>
        <end position="17"/>
    </location>
</feature>
<feature type="region of interest" description="Disordered" evidence="1">
    <location>
        <begin position="213"/>
        <end position="275"/>
    </location>
</feature>
<reference evidence="3 4" key="1">
    <citation type="submission" date="2019-12" db="EMBL/GenBank/DDBJ databases">
        <authorList>
            <person name="Shi Y."/>
        </authorList>
    </citation>
    <scope>NUCLEOTIDE SEQUENCE [LARGE SCALE GENOMIC DNA]</scope>
    <source>
        <strain evidence="3 4">JCM 17929</strain>
    </source>
</reference>
<evidence type="ECO:0000313" key="4">
    <source>
        <dbReference type="Proteomes" id="UP000436989"/>
    </source>
</evidence>
<dbReference type="Pfam" id="PF01464">
    <property type="entry name" value="SLT"/>
    <property type="match status" value="1"/>
</dbReference>
<dbReference type="SUPFAM" id="SSF53955">
    <property type="entry name" value="Lysozyme-like"/>
    <property type="match status" value="1"/>
</dbReference>
<comment type="caution">
    <text evidence="3">The sequence shown here is derived from an EMBL/GenBank/DDBJ whole genome shotgun (WGS) entry which is preliminary data.</text>
</comment>
<feature type="region of interest" description="Disordered" evidence="1">
    <location>
        <begin position="1"/>
        <end position="53"/>
    </location>
</feature>
<dbReference type="AlphaFoldDB" id="A0A6N8GT53"/>
<feature type="compositionally biased region" description="Basic and acidic residues" evidence="1">
    <location>
        <begin position="30"/>
        <end position="44"/>
    </location>
</feature>
<dbReference type="Gene3D" id="3.10.350.10">
    <property type="entry name" value="LysM domain"/>
    <property type="match status" value="2"/>
</dbReference>
<dbReference type="InterPro" id="IPR036779">
    <property type="entry name" value="LysM_dom_sf"/>
</dbReference>
<dbReference type="SUPFAM" id="SSF54106">
    <property type="entry name" value="LysM domain"/>
    <property type="match status" value="2"/>
</dbReference>
<accession>A0A6N8GT53</accession>
<organism evidence="3 4">
    <name type="scientific">Kocuria sediminis</name>
    <dbReference type="NCBI Taxonomy" id="1038857"/>
    <lineage>
        <taxon>Bacteria</taxon>
        <taxon>Bacillati</taxon>
        <taxon>Actinomycetota</taxon>
        <taxon>Actinomycetes</taxon>
        <taxon>Micrococcales</taxon>
        <taxon>Micrococcaceae</taxon>
        <taxon>Kocuria</taxon>
    </lineage>
</organism>
<sequence length="402" mass="42304">MPFPPERDTTDPNDAPHRTTTARTTTARSGDPDGDRGAREDRSPRWARRARTGSAVTAVAAMAALGGGTVAHAAPAQTSQVAPAPLVLGKKASAAPEHTVAPGDSLWAVAQRHGVAVDELMRWNDLSGAALLLPGQTLRLAAPESAAPRPAEDPAPAAPQPRAAPAATEHAVRSGDTLWSIAQAHDVSVQQLLDDNDLTVGSLLRPGQKLTVAGSAAARPAAVPEPARTPATEPEPEPERAVGDTFLGRSYERDVVKSANRHHEQLASRPAPSREEMRRIVHDTAVQMGVDPALALAHAHQESGFDHHAVSPADAVGTMQVIPDAGEWASGLVGRELDLLDPQDNVTAGVAIIRQLGRSAPSTDVAIAAYYQGLHGVKKYGMYDDTKQYVKSVKAHRRSFGA</sequence>
<dbReference type="GO" id="GO:0008932">
    <property type="term" value="F:lytic endotransglycosylase activity"/>
    <property type="evidence" value="ECO:0007669"/>
    <property type="project" value="TreeGrafter"/>
</dbReference>
<evidence type="ECO:0000313" key="3">
    <source>
        <dbReference type="EMBL" id="MUN64105.1"/>
    </source>
</evidence>
<evidence type="ECO:0000259" key="2">
    <source>
        <dbReference type="PROSITE" id="PS51782"/>
    </source>
</evidence>
<dbReference type="RefSeq" id="WP_156269979.1">
    <property type="nucleotide sequence ID" value="NZ_WOGU01000011.1"/>
</dbReference>
<feature type="compositionally biased region" description="Low complexity" evidence="1">
    <location>
        <begin position="216"/>
        <end position="232"/>
    </location>
</feature>
<dbReference type="InterPro" id="IPR018392">
    <property type="entry name" value="LysM"/>
</dbReference>
<gene>
    <name evidence="3" type="ORF">GMA12_13315</name>
</gene>
<dbReference type="SMART" id="SM00257">
    <property type="entry name" value="LysM"/>
    <property type="match status" value="2"/>
</dbReference>
<feature type="compositionally biased region" description="Low complexity" evidence="1">
    <location>
        <begin position="18"/>
        <end position="28"/>
    </location>
</feature>
<dbReference type="InterPro" id="IPR023346">
    <property type="entry name" value="Lysozyme-like_dom_sf"/>
</dbReference>
<feature type="compositionally biased region" description="Basic and acidic residues" evidence="1">
    <location>
        <begin position="250"/>
        <end position="275"/>
    </location>
</feature>
<name>A0A6N8GT53_9MICC</name>
<dbReference type="EMBL" id="WOGU01000011">
    <property type="protein sequence ID" value="MUN64105.1"/>
    <property type="molecule type" value="Genomic_DNA"/>
</dbReference>
<keyword evidence="4" id="KW-1185">Reference proteome</keyword>
<dbReference type="Pfam" id="PF01476">
    <property type="entry name" value="LysM"/>
    <property type="match status" value="2"/>
</dbReference>
<dbReference type="Gene3D" id="1.10.530.10">
    <property type="match status" value="1"/>
</dbReference>
<dbReference type="Proteomes" id="UP000436989">
    <property type="component" value="Unassembled WGS sequence"/>
</dbReference>
<dbReference type="InterPro" id="IPR008258">
    <property type="entry name" value="Transglycosylase_SLT_dom_1"/>
</dbReference>
<protein>
    <submittedName>
        <fullName evidence="3">LysM peptidoglycan-binding domain-containing protein</fullName>
    </submittedName>
</protein>
<dbReference type="CDD" id="cd00118">
    <property type="entry name" value="LysM"/>
    <property type="match status" value="2"/>
</dbReference>
<dbReference type="PANTHER" id="PTHR33734">
    <property type="entry name" value="LYSM DOMAIN-CONTAINING GPI-ANCHORED PROTEIN 2"/>
    <property type="match status" value="1"/>
</dbReference>
<evidence type="ECO:0000256" key="1">
    <source>
        <dbReference type="SAM" id="MobiDB-lite"/>
    </source>
</evidence>
<proteinExistence type="predicted"/>
<feature type="region of interest" description="Disordered" evidence="1">
    <location>
        <begin position="143"/>
        <end position="170"/>
    </location>
</feature>